<name>A0A222MXL3_9BACT</name>
<dbReference type="InterPro" id="IPR050570">
    <property type="entry name" value="Cell_wall_metabolism_enzyme"/>
</dbReference>
<organism evidence="5 6">
    <name type="scientific">Campylobacter avium LMG 24591</name>
    <dbReference type="NCBI Taxonomy" id="522484"/>
    <lineage>
        <taxon>Bacteria</taxon>
        <taxon>Pseudomonadati</taxon>
        <taxon>Campylobacterota</taxon>
        <taxon>Epsilonproteobacteria</taxon>
        <taxon>Campylobacterales</taxon>
        <taxon>Campylobacteraceae</taxon>
        <taxon>Campylobacter</taxon>
    </lineage>
</organism>
<evidence type="ECO:0000256" key="2">
    <source>
        <dbReference type="SAM" id="Coils"/>
    </source>
</evidence>
<dbReference type="EMBL" id="CP022347">
    <property type="protein sequence ID" value="ASQ30448.1"/>
    <property type="molecule type" value="Genomic_DNA"/>
</dbReference>
<keyword evidence="3" id="KW-0812">Transmembrane</keyword>
<keyword evidence="3" id="KW-0472">Membrane</keyword>
<reference evidence="5 6" key="1">
    <citation type="submission" date="2017-07" db="EMBL/GenBank/DDBJ databases">
        <title>Analysis of two Campylobacter avium genomes and identification of a novel hippuricase gene.</title>
        <authorList>
            <person name="Miller W.G."/>
            <person name="Chapman M.H."/>
            <person name="Yee E."/>
            <person name="Revez J."/>
            <person name="Bono J.L."/>
            <person name="Rossi M."/>
        </authorList>
    </citation>
    <scope>NUCLEOTIDE SEQUENCE [LARGE SCALE GENOMIC DNA]</scope>
    <source>
        <strain evidence="5 6">LMG 24591</strain>
    </source>
</reference>
<keyword evidence="1" id="KW-0732">Signal</keyword>
<feature type="coiled-coil region" evidence="2">
    <location>
        <begin position="52"/>
        <end position="107"/>
    </location>
</feature>
<keyword evidence="6" id="KW-1185">Reference proteome</keyword>
<feature type="domain" description="M23ase beta-sheet core" evidence="4">
    <location>
        <begin position="167"/>
        <end position="262"/>
    </location>
</feature>
<dbReference type="PANTHER" id="PTHR21666">
    <property type="entry name" value="PEPTIDASE-RELATED"/>
    <property type="match status" value="1"/>
</dbReference>
<dbReference type="FunFam" id="2.70.70.10:FF:000006">
    <property type="entry name" value="M23 family peptidase"/>
    <property type="match status" value="1"/>
</dbReference>
<sequence>MIKHKRLLNKFTITITDINGSRHFYLSQIVKKIALYVASFIILVLVVSVLYIRYLDNKVDELSKKEQELVQRSKDLIIANEEMQKSVAQKAEEYASINEQLAAFEEQLGLNVDNKLSLTQRMENLNLTNEQQVGVLMQIPNGWPIKNIGISGNYGWRQHPVLDRREFHAGIDLRAAEGTPVYAPANAVVEFSGWNNNGYGYTVILLHNYGFKTVYAHLERRQVVQAGQFVKKGQHIAYSGNTGMSTGPHLHYEVRFINKTLEPLYFMNLSRVNMDKFFKQERRIPWQSLINLMSTQASQKQR</sequence>
<evidence type="ECO:0000256" key="1">
    <source>
        <dbReference type="ARBA" id="ARBA00022729"/>
    </source>
</evidence>
<evidence type="ECO:0000259" key="4">
    <source>
        <dbReference type="Pfam" id="PF01551"/>
    </source>
</evidence>
<dbReference type="InterPro" id="IPR011055">
    <property type="entry name" value="Dup_hybrid_motif"/>
</dbReference>
<dbReference type="Proteomes" id="UP000201169">
    <property type="component" value="Chromosome"/>
</dbReference>
<dbReference type="SUPFAM" id="SSF51261">
    <property type="entry name" value="Duplicated hybrid motif"/>
    <property type="match status" value="1"/>
</dbReference>
<protein>
    <submittedName>
        <fullName evidence="5">Zinc metallopeptidase, M23 family</fullName>
    </submittedName>
</protein>
<dbReference type="AlphaFoldDB" id="A0A222MXL3"/>
<evidence type="ECO:0000313" key="6">
    <source>
        <dbReference type="Proteomes" id="UP000201169"/>
    </source>
</evidence>
<feature type="transmembrane region" description="Helical" evidence="3">
    <location>
        <begin position="33"/>
        <end position="54"/>
    </location>
</feature>
<keyword evidence="3" id="KW-1133">Transmembrane helix</keyword>
<keyword evidence="2" id="KW-0175">Coiled coil</keyword>
<dbReference type="CDD" id="cd12797">
    <property type="entry name" value="M23_peptidase"/>
    <property type="match status" value="1"/>
</dbReference>
<dbReference type="Gene3D" id="2.70.70.10">
    <property type="entry name" value="Glucose Permease (Domain IIA)"/>
    <property type="match status" value="1"/>
</dbReference>
<dbReference type="GO" id="GO:0004222">
    <property type="term" value="F:metalloendopeptidase activity"/>
    <property type="evidence" value="ECO:0007669"/>
    <property type="project" value="TreeGrafter"/>
</dbReference>
<dbReference type="InterPro" id="IPR016047">
    <property type="entry name" value="M23ase_b-sheet_dom"/>
</dbReference>
<accession>A0A222MXL3</accession>
<proteinExistence type="predicted"/>
<dbReference type="Pfam" id="PF01551">
    <property type="entry name" value="Peptidase_M23"/>
    <property type="match status" value="1"/>
</dbReference>
<gene>
    <name evidence="5" type="ORF">CAV_0782</name>
</gene>
<dbReference type="KEGG" id="cavi:CAV_0782"/>
<evidence type="ECO:0000256" key="3">
    <source>
        <dbReference type="SAM" id="Phobius"/>
    </source>
</evidence>
<dbReference type="PANTHER" id="PTHR21666:SF289">
    <property type="entry name" value="L-ALA--D-GLU ENDOPEPTIDASE"/>
    <property type="match status" value="1"/>
</dbReference>
<evidence type="ECO:0000313" key="5">
    <source>
        <dbReference type="EMBL" id="ASQ30448.1"/>
    </source>
</evidence>